<dbReference type="OrthoDB" id="1930729at2759"/>
<name>A0A9P0VSP0_CUSEU</name>
<dbReference type="AlphaFoldDB" id="A0A9P0VSP0"/>
<gene>
    <name evidence="2" type="ORF">CEURO_LOCUS176</name>
</gene>
<keyword evidence="3" id="KW-1185">Reference proteome</keyword>
<feature type="chain" id="PRO_5040307126" evidence="1">
    <location>
        <begin position="18"/>
        <end position="100"/>
    </location>
</feature>
<feature type="signal peptide" evidence="1">
    <location>
        <begin position="1"/>
        <end position="17"/>
    </location>
</feature>
<accession>A0A9P0VSP0</accession>
<evidence type="ECO:0000313" key="2">
    <source>
        <dbReference type="EMBL" id="CAH9051164.1"/>
    </source>
</evidence>
<protein>
    <submittedName>
        <fullName evidence="2">Uncharacterized protein</fullName>
    </submittedName>
</protein>
<dbReference type="EMBL" id="CAMAPE010000001">
    <property type="protein sequence ID" value="CAH9051164.1"/>
    <property type="molecule type" value="Genomic_DNA"/>
</dbReference>
<keyword evidence="1" id="KW-0732">Signal</keyword>
<organism evidence="2 3">
    <name type="scientific">Cuscuta europaea</name>
    <name type="common">European dodder</name>
    <dbReference type="NCBI Taxonomy" id="41803"/>
    <lineage>
        <taxon>Eukaryota</taxon>
        <taxon>Viridiplantae</taxon>
        <taxon>Streptophyta</taxon>
        <taxon>Embryophyta</taxon>
        <taxon>Tracheophyta</taxon>
        <taxon>Spermatophyta</taxon>
        <taxon>Magnoliopsida</taxon>
        <taxon>eudicotyledons</taxon>
        <taxon>Gunneridae</taxon>
        <taxon>Pentapetalae</taxon>
        <taxon>asterids</taxon>
        <taxon>lamiids</taxon>
        <taxon>Solanales</taxon>
        <taxon>Convolvulaceae</taxon>
        <taxon>Cuscuteae</taxon>
        <taxon>Cuscuta</taxon>
        <taxon>Cuscuta subgen. Cuscuta</taxon>
    </lineage>
</organism>
<evidence type="ECO:0000256" key="1">
    <source>
        <dbReference type="SAM" id="SignalP"/>
    </source>
</evidence>
<reference evidence="2" key="1">
    <citation type="submission" date="2022-07" db="EMBL/GenBank/DDBJ databases">
        <authorList>
            <person name="Macas J."/>
            <person name="Novak P."/>
            <person name="Neumann P."/>
        </authorList>
    </citation>
    <scope>NUCLEOTIDE SEQUENCE</scope>
</reference>
<comment type="caution">
    <text evidence="2">The sequence shown here is derived from an EMBL/GenBank/DDBJ whole genome shotgun (WGS) entry which is preliminary data.</text>
</comment>
<proteinExistence type="predicted"/>
<dbReference type="Proteomes" id="UP001152484">
    <property type="component" value="Unassembled WGS sequence"/>
</dbReference>
<evidence type="ECO:0000313" key="3">
    <source>
        <dbReference type="Proteomes" id="UP001152484"/>
    </source>
</evidence>
<sequence length="100" mass="11287">MFCAFDLLGLFVSKSLSDWPSSTSSCFSMFSASDFFFPFAIYSSLLTRSSPVVIVWRCSMKEKVEDRRSDLSVELRLKKVKAQGSFGVREVLIFLGCGKF</sequence>